<sequence length="111" mass="12862">MLQIKFSHDWNGKITGENTVFTTIRKSEESKRKYYIESIGKTFEVLLDGAPICHAELIEVYPRWLCQIDIILLMLDTGMLNAEAVYKLFKNFGIKPEDECLVLVFKKGLFI</sequence>
<dbReference type="EMBL" id="MGFQ01000053">
    <property type="protein sequence ID" value="OGM08249.1"/>
    <property type="molecule type" value="Genomic_DNA"/>
</dbReference>
<organism evidence="1 2">
    <name type="scientific">Candidatus Woesebacteria bacterium RBG_13_36_22</name>
    <dbReference type="NCBI Taxonomy" id="1802478"/>
    <lineage>
        <taxon>Bacteria</taxon>
        <taxon>Candidatus Woeseibacteriota</taxon>
    </lineage>
</organism>
<protein>
    <submittedName>
        <fullName evidence="1">Uncharacterized protein</fullName>
    </submittedName>
</protein>
<proteinExistence type="predicted"/>
<evidence type="ECO:0000313" key="1">
    <source>
        <dbReference type="EMBL" id="OGM08249.1"/>
    </source>
</evidence>
<gene>
    <name evidence="1" type="ORF">A2Z67_00930</name>
</gene>
<name>A0A1F7X0L2_9BACT</name>
<dbReference type="AlphaFoldDB" id="A0A1F7X0L2"/>
<evidence type="ECO:0000313" key="2">
    <source>
        <dbReference type="Proteomes" id="UP000176939"/>
    </source>
</evidence>
<reference evidence="1 2" key="1">
    <citation type="journal article" date="2016" name="Nat. Commun.">
        <title>Thousands of microbial genomes shed light on interconnected biogeochemical processes in an aquifer system.</title>
        <authorList>
            <person name="Anantharaman K."/>
            <person name="Brown C.T."/>
            <person name="Hug L.A."/>
            <person name="Sharon I."/>
            <person name="Castelle C.J."/>
            <person name="Probst A.J."/>
            <person name="Thomas B.C."/>
            <person name="Singh A."/>
            <person name="Wilkins M.J."/>
            <person name="Karaoz U."/>
            <person name="Brodie E.L."/>
            <person name="Williams K.H."/>
            <person name="Hubbard S.S."/>
            <person name="Banfield J.F."/>
        </authorList>
    </citation>
    <scope>NUCLEOTIDE SEQUENCE [LARGE SCALE GENOMIC DNA]</scope>
</reference>
<accession>A0A1F7X0L2</accession>
<comment type="caution">
    <text evidence="1">The sequence shown here is derived from an EMBL/GenBank/DDBJ whole genome shotgun (WGS) entry which is preliminary data.</text>
</comment>
<dbReference type="Proteomes" id="UP000176939">
    <property type="component" value="Unassembled WGS sequence"/>
</dbReference>